<dbReference type="AlphaFoldDB" id="A0A1Q5T9P2"/>
<evidence type="ECO:0000313" key="1">
    <source>
        <dbReference type="EMBL" id="OKO96957.1"/>
    </source>
</evidence>
<gene>
    <name evidence="1" type="ORF">PENSUB_10511</name>
</gene>
<reference evidence="1 2" key="1">
    <citation type="submission" date="2016-10" db="EMBL/GenBank/DDBJ databases">
        <title>Genome sequence of the ascomycete fungus Penicillium subrubescens.</title>
        <authorList>
            <person name="De Vries R.P."/>
            <person name="Peng M."/>
            <person name="Dilokpimol A."/>
            <person name="Hilden K."/>
            <person name="Makela M.R."/>
            <person name="Grigoriev I."/>
            <person name="Riley R."/>
            <person name="Granchi Z."/>
        </authorList>
    </citation>
    <scope>NUCLEOTIDE SEQUENCE [LARGE SCALE GENOMIC DNA]</scope>
    <source>
        <strain evidence="1 2">CBS 132785</strain>
    </source>
</reference>
<accession>A0A1Q5T9P2</accession>
<name>A0A1Q5T9P2_9EURO</name>
<dbReference type="EMBL" id="MNBE01000697">
    <property type="protein sequence ID" value="OKO96957.1"/>
    <property type="molecule type" value="Genomic_DNA"/>
</dbReference>
<evidence type="ECO:0000313" key="2">
    <source>
        <dbReference type="Proteomes" id="UP000186955"/>
    </source>
</evidence>
<dbReference type="Proteomes" id="UP000186955">
    <property type="component" value="Unassembled WGS sequence"/>
</dbReference>
<comment type="caution">
    <text evidence="1">The sequence shown here is derived from an EMBL/GenBank/DDBJ whole genome shotgun (WGS) entry which is preliminary data.</text>
</comment>
<protein>
    <submittedName>
        <fullName evidence="1">Uncharacterized protein</fullName>
    </submittedName>
</protein>
<sequence>MFSDDFDTPVVDLNQIAVALSYAPPTLTEINISADCQTDVMVYPGLSTKGSLQTLSNLHSVKSLQIPLVFLVGFAQDTTKLLQDKMPRNIEHLTLGYDLSEFYNTLSEKYPDWEWEDSAVFGLLKSWLEDWNSWTPCLRGIH</sequence>
<proteinExistence type="predicted"/>
<organism evidence="1 2">
    <name type="scientific">Penicillium subrubescens</name>
    <dbReference type="NCBI Taxonomy" id="1316194"/>
    <lineage>
        <taxon>Eukaryota</taxon>
        <taxon>Fungi</taxon>
        <taxon>Dikarya</taxon>
        <taxon>Ascomycota</taxon>
        <taxon>Pezizomycotina</taxon>
        <taxon>Eurotiomycetes</taxon>
        <taxon>Eurotiomycetidae</taxon>
        <taxon>Eurotiales</taxon>
        <taxon>Aspergillaceae</taxon>
        <taxon>Penicillium</taxon>
    </lineage>
</organism>
<keyword evidence="2" id="KW-1185">Reference proteome</keyword>